<feature type="non-terminal residue" evidence="2">
    <location>
        <position position="109"/>
    </location>
</feature>
<gene>
    <name evidence="2" type="ORF">HaLaN_01266</name>
</gene>
<evidence type="ECO:0000256" key="1">
    <source>
        <dbReference type="SAM" id="MobiDB-lite"/>
    </source>
</evidence>
<feature type="region of interest" description="Disordered" evidence="1">
    <location>
        <begin position="1"/>
        <end position="27"/>
    </location>
</feature>
<accession>A0A699YHX3</accession>
<sequence length="109" mass="12070">MAGELGTSPDSASLRGLGGAAMSLRPGTPQRLDSHVWETYKALPTNERAYTDYDFSIINDILVLAEQQAEDAAKKGKGTGDLTLQKVLIAYEKVLPRYQVKPQEDVYYY</sequence>
<reference evidence="2 3" key="1">
    <citation type="submission" date="2020-02" db="EMBL/GenBank/DDBJ databases">
        <title>Draft genome sequence of Haematococcus lacustris strain NIES-144.</title>
        <authorList>
            <person name="Morimoto D."/>
            <person name="Nakagawa S."/>
            <person name="Yoshida T."/>
            <person name="Sawayama S."/>
        </authorList>
    </citation>
    <scope>NUCLEOTIDE SEQUENCE [LARGE SCALE GENOMIC DNA]</scope>
    <source>
        <strain evidence="2 3">NIES-144</strain>
    </source>
</reference>
<dbReference type="Proteomes" id="UP000485058">
    <property type="component" value="Unassembled WGS sequence"/>
</dbReference>
<keyword evidence="3" id="KW-1185">Reference proteome</keyword>
<organism evidence="2 3">
    <name type="scientific">Haematococcus lacustris</name>
    <name type="common">Green alga</name>
    <name type="synonym">Haematococcus pluvialis</name>
    <dbReference type="NCBI Taxonomy" id="44745"/>
    <lineage>
        <taxon>Eukaryota</taxon>
        <taxon>Viridiplantae</taxon>
        <taxon>Chlorophyta</taxon>
        <taxon>core chlorophytes</taxon>
        <taxon>Chlorophyceae</taxon>
        <taxon>CS clade</taxon>
        <taxon>Chlamydomonadales</taxon>
        <taxon>Haematococcaceae</taxon>
        <taxon>Haematococcus</taxon>
    </lineage>
</organism>
<comment type="caution">
    <text evidence="2">The sequence shown here is derived from an EMBL/GenBank/DDBJ whole genome shotgun (WGS) entry which is preliminary data.</text>
</comment>
<evidence type="ECO:0000313" key="3">
    <source>
        <dbReference type="Proteomes" id="UP000485058"/>
    </source>
</evidence>
<protein>
    <submittedName>
        <fullName evidence="2">Uncharacterized protein</fullName>
    </submittedName>
</protein>
<dbReference type="AlphaFoldDB" id="A0A699YHX3"/>
<evidence type="ECO:0000313" key="2">
    <source>
        <dbReference type="EMBL" id="GFH06606.1"/>
    </source>
</evidence>
<dbReference type="EMBL" id="BLLF01000047">
    <property type="protein sequence ID" value="GFH06606.1"/>
    <property type="molecule type" value="Genomic_DNA"/>
</dbReference>
<name>A0A699YHX3_HAELA</name>
<proteinExistence type="predicted"/>